<protein>
    <submittedName>
        <fullName evidence="4">Uncharacterized protein</fullName>
    </submittedName>
</protein>
<name>A0A284SDK6_ARMOS</name>
<dbReference type="Proteomes" id="UP000219338">
    <property type="component" value="Unassembled WGS sequence"/>
</dbReference>
<evidence type="ECO:0000313" key="2">
    <source>
        <dbReference type="EMBL" id="SJL18150.1"/>
    </source>
</evidence>
<accession>A0A284SDK6</accession>
<feature type="region of interest" description="Disordered" evidence="1">
    <location>
        <begin position="55"/>
        <end position="76"/>
    </location>
</feature>
<evidence type="ECO:0000256" key="1">
    <source>
        <dbReference type="SAM" id="MobiDB-lite"/>
    </source>
</evidence>
<reference evidence="5" key="1">
    <citation type="journal article" date="2017" name="Nat. Ecol. Evol.">
        <title>Genome expansion and lineage-specific genetic innovations in the forest pathogenic fungi Armillaria.</title>
        <authorList>
            <person name="Sipos G."/>
            <person name="Prasanna A.N."/>
            <person name="Walter M.C."/>
            <person name="O'Connor E."/>
            <person name="Balint B."/>
            <person name="Krizsan K."/>
            <person name="Kiss B."/>
            <person name="Hess J."/>
            <person name="Varga T."/>
            <person name="Slot J."/>
            <person name="Riley R."/>
            <person name="Boka B."/>
            <person name="Rigling D."/>
            <person name="Barry K."/>
            <person name="Lee J."/>
            <person name="Mihaltcheva S."/>
            <person name="LaButti K."/>
            <person name="Lipzen A."/>
            <person name="Waldron R."/>
            <person name="Moloney N.M."/>
            <person name="Sperisen C."/>
            <person name="Kredics L."/>
            <person name="Vagvoelgyi C."/>
            <person name="Patrignani A."/>
            <person name="Fitzpatrick D."/>
            <person name="Nagy I."/>
            <person name="Doyle S."/>
            <person name="Anderson J.B."/>
            <person name="Grigoriev I.V."/>
            <person name="Gueldener U."/>
            <person name="Muensterkoetter M."/>
            <person name="Nagy L.G."/>
        </authorList>
    </citation>
    <scope>NUCLEOTIDE SEQUENCE [LARGE SCALE GENOMIC DNA]</scope>
    <source>
        <strain evidence="5">C18/9</strain>
    </source>
</reference>
<gene>
    <name evidence="2" type="ORF">ARMOST_21724</name>
    <name evidence="3" type="ORF">ARMOST_22574</name>
    <name evidence="4" type="ORF">ARMOST_22682</name>
</gene>
<dbReference type="AlphaFoldDB" id="A0A284SDK6"/>
<evidence type="ECO:0000313" key="5">
    <source>
        <dbReference type="Proteomes" id="UP000219338"/>
    </source>
</evidence>
<dbReference type="EMBL" id="FUEG01000097">
    <property type="protein sequence ID" value="SJL19074.1"/>
    <property type="molecule type" value="Genomic_DNA"/>
</dbReference>
<organism evidence="4 5">
    <name type="scientific">Armillaria ostoyae</name>
    <name type="common">Armillaria root rot fungus</name>
    <dbReference type="NCBI Taxonomy" id="47428"/>
    <lineage>
        <taxon>Eukaryota</taxon>
        <taxon>Fungi</taxon>
        <taxon>Dikarya</taxon>
        <taxon>Basidiomycota</taxon>
        <taxon>Agaricomycotina</taxon>
        <taxon>Agaricomycetes</taxon>
        <taxon>Agaricomycetidae</taxon>
        <taxon>Agaricales</taxon>
        <taxon>Marasmiineae</taxon>
        <taxon>Physalacriaceae</taxon>
        <taxon>Armillaria</taxon>
    </lineage>
</organism>
<reference evidence="4" key="2">
    <citation type="submission" date="2017-01" db="EMBL/GenBank/DDBJ databases">
        <authorList>
            <person name="Mah S.A."/>
            <person name="Swanson W.J."/>
            <person name="Moy G.W."/>
            <person name="Vacquier V.D."/>
        </authorList>
    </citation>
    <scope>NUCLEOTIDE SEQUENCE [LARGE SCALE GENOMIC DNA]</scope>
    <source>
        <strain evidence="4">C18/9</strain>
    </source>
</reference>
<proteinExistence type="predicted"/>
<dbReference type="EMBL" id="FUEG01000079">
    <property type="protein sequence ID" value="SJL18971.1"/>
    <property type="molecule type" value="Genomic_DNA"/>
</dbReference>
<keyword evidence="5" id="KW-1185">Reference proteome</keyword>
<evidence type="ECO:0000313" key="3">
    <source>
        <dbReference type="EMBL" id="SJL18971.1"/>
    </source>
</evidence>
<dbReference type="EMBL" id="FUEG01000054">
    <property type="protein sequence ID" value="SJL18150.1"/>
    <property type="molecule type" value="Genomic_DNA"/>
</dbReference>
<evidence type="ECO:0000313" key="4">
    <source>
        <dbReference type="EMBL" id="SJL19074.1"/>
    </source>
</evidence>
<sequence>MSDLPLTSTTTICAATDLRDILGPRSIERFRVEWPLAVATPCTLERTVGAAAISGGTTAHGDVLGNGEWQKTSGRK</sequence>